<dbReference type="HOGENOM" id="CLU_3341887_0_0_9"/>
<accession>F2JNK3</accession>
<protein>
    <submittedName>
        <fullName evidence="1">Uncharacterized protein</fullName>
    </submittedName>
</protein>
<gene>
    <name evidence="1" type="ordered locus">Clole_3083</name>
</gene>
<evidence type="ECO:0000313" key="1">
    <source>
        <dbReference type="EMBL" id="ADZ84779.1"/>
    </source>
</evidence>
<dbReference type="AlphaFoldDB" id="F2JNK3"/>
<dbReference type="Proteomes" id="UP000008467">
    <property type="component" value="Chromosome"/>
</dbReference>
<name>F2JNK3_CELLD</name>
<proteinExistence type="predicted"/>
<keyword evidence="2" id="KW-1185">Reference proteome</keyword>
<dbReference type="KEGG" id="cle:Clole_3083"/>
<dbReference type="STRING" id="642492.Clole_3083"/>
<evidence type="ECO:0000313" key="2">
    <source>
        <dbReference type="Proteomes" id="UP000008467"/>
    </source>
</evidence>
<reference evidence="1 2" key="1">
    <citation type="journal article" date="2011" name="J. Bacteriol.">
        <title>Complete genome sequence of the cellulose-degrading bacterium Cellulosilyticum lentocellum.</title>
        <authorList>
            <consortium name="US DOE Joint Genome Institute"/>
            <person name="Miller D.A."/>
            <person name="Suen G."/>
            <person name="Bruce D."/>
            <person name="Copeland A."/>
            <person name="Cheng J.F."/>
            <person name="Detter C."/>
            <person name="Goodwin L.A."/>
            <person name="Han C.S."/>
            <person name="Hauser L.J."/>
            <person name="Land M.L."/>
            <person name="Lapidus A."/>
            <person name="Lucas S."/>
            <person name="Meincke L."/>
            <person name="Pitluck S."/>
            <person name="Tapia R."/>
            <person name="Teshima H."/>
            <person name="Woyke T."/>
            <person name="Fox B.G."/>
            <person name="Angert E.R."/>
            <person name="Currie C.R."/>
        </authorList>
    </citation>
    <scope>NUCLEOTIDE SEQUENCE [LARGE SCALE GENOMIC DNA]</scope>
    <source>
        <strain evidence="2">ATCC 49066 / DSM 5427 / NCIMB 11756 / RHM5</strain>
    </source>
</reference>
<sequence length="37" mass="4216">MKLFAIKQGYTPMASSSMSKTGMLLWVGDTMPFFRKK</sequence>
<organism evidence="1 2">
    <name type="scientific">Cellulosilyticum lentocellum (strain ATCC 49066 / DSM 5427 / NCIMB 11756 / RHM5)</name>
    <name type="common">Clostridium lentocellum</name>
    <dbReference type="NCBI Taxonomy" id="642492"/>
    <lineage>
        <taxon>Bacteria</taxon>
        <taxon>Bacillati</taxon>
        <taxon>Bacillota</taxon>
        <taxon>Clostridia</taxon>
        <taxon>Lachnospirales</taxon>
        <taxon>Cellulosilyticaceae</taxon>
        <taxon>Cellulosilyticum</taxon>
    </lineage>
</organism>
<dbReference type="EMBL" id="CP002582">
    <property type="protein sequence ID" value="ADZ84779.1"/>
    <property type="molecule type" value="Genomic_DNA"/>
</dbReference>